<proteinExistence type="predicted"/>
<keyword evidence="2" id="KW-1185">Reference proteome</keyword>
<reference evidence="1" key="1">
    <citation type="journal article" date="2021" name="New Phytol.">
        <title>Evolutionary innovations through gain and loss of genes in the ectomycorrhizal Boletales.</title>
        <authorList>
            <person name="Wu G."/>
            <person name="Miyauchi S."/>
            <person name="Morin E."/>
            <person name="Kuo A."/>
            <person name="Drula E."/>
            <person name="Varga T."/>
            <person name="Kohler A."/>
            <person name="Feng B."/>
            <person name="Cao Y."/>
            <person name="Lipzen A."/>
            <person name="Daum C."/>
            <person name="Hundley H."/>
            <person name="Pangilinan J."/>
            <person name="Johnson J."/>
            <person name="Barry K."/>
            <person name="LaButti K."/>
            <person name="Ng V."/>
            <person name="Ahrendt S."/>
            <person name="Min B."/>
            <person name="Choi I.G."/>
            <person name="Park H."/>
            <person name="Plett J.M."/>
            <person name="Magnuson J."/>
            <person name="Spatafora J.W."/>
            <person name="Nagy L.G."/>
            <person name="Henrissat B."/>
            <person name="Grigoriev I.V."/>
            <person name="Yang Z.L."/>
            <person name="Xu J."/>
            <person name="Martin F.M."/>
        </authorList>
    </citation>
    <scope>NUCLEOTIDE SEQUENCE</scope>
    <source>
        <strain evidence="1">KUC20120723A-06</strain>
    </source>
</reference>
<name>A0ACB8C1Q0_9AGAM</name>
<evidence type="ECO:0000313" key="2">
    <source>
        <dbReference type="Proteomes" id="UP000790709"/>
    </source>
</evidence>
<evidence type="ECO:0000313" key="1">
    <source>
        <dbReference type="EMBL" id="KAH7931298.1"/>
    </source>
</evidence>
<organism evidence="1 2">
    <name type="scientific">Leucogyrophana mollusca</name>
    <dbReference type="NCBI Taxonomy" id="85980"/>
    <lineage>
        <taxon>Eukaryota</taxon>
        <taxon>Fungi</taxon>
        <taxon>Dikarya</taxon>
        <taxon>Basidiomycota</taxon>
        <taxon>Agaricomycotina</taxon>
        <taxon>Agaricomycetes</taxon>
        <taxon>Agaricomycetidae</taxon>
        <taxon>Boletales</taxon>
        <taxon>Boletales incertae sedis</taxon>
        <taxon>Leucogyrophana</taxon>
    </lineage>
</organism>
<dbReference type="EMBL" id="MU266327">
    <property type="protein sequence ID" value="KAH7931298.1"/>
    <property type="molecule type" value="Genomic_DNA"/>
</dbReference>
<sequence length="168" mass="18420">MGGATALALLPFLPHSRPISMILVDPGLELSADLTETIRGLCIGGINDARAGKGFELSKAAYPQWKEEDVMWTVLGMYMCDIAAIEEIFRQNRPWSFAHLLGTPHPNISITILIADPSSTGMRIADDIKVYPDIKSVLLPPGTGHWVQYERPEAIVEEALKAVALQRV</sequence>
<comment type="caution">
    <text evidence="1">The sequence shown here is derived from an EMBL/GenBank/DDBJ whole genome shotgun (WGS) entry which is preliminary data.</text>
</comment>
<gene>
    <name evidence="1" type="ORF">BV22DRAFT_1027530</name>
</gene>
<accession>A0ACB8C1Q0</accession>
<dbReference type="Proteomes" id="UP000790709">
    <property type="component" value="Unassembled WGS sequence"/>
</dbReference>
<protein>
    <submittedName>
        <fullName evidence="1">Uncharacterized protein</fullName>
    </submittedName>
</protein>